<name>A0A6J4CVN3_9HELI</name>
<gene>
    <name evidence="2" type="ORF">SNTW_01840</name>
</gene>
<protein>
    <recommendedName>
        <fullName evidence="1">Glycosyl transferase family 25 domain-containing protein</fullName>
    </recommendedName>
</protein>
<dbReference type="RefSeq" id="WP_143433390.1">
    <property type="nucleotide sequence ID" value="NZ_AP019774.1"/>
</dbReference>
<sequence length="311" mass="36340">MLDSLDIFIISLKNSSRRAYCQAMVENPPQNYYSLDFRFHIFDAIDKHSHYFSKDLGYTGFIENSYSPLKLKYSSWFLSGEGREILPEELGCYASHYFLWLKCITLNKPIVVLEDDAELLPNFYQSLIDCLNNPFDFVRLVTRLEKPENSAILGTKKRRNYANPNSEIVLNEYFYLTYMDIRTILAYYITPKAAQAFISASQLFTEPVDMFLLESHKHKIPCFTYVPMSVSWHSNHLDSSIVTPENVATICALQKKLKGLVRSCKVALWSRIANFRRWYYYRYFLKKTGEINCCSAKEQSSYSLPLGFFMH</sequence>
<dbReference type="EMBL" id="AP019774">
    <property type="protein sequence ID" value="BCD69539.1"/>
    <property type="molecule type" value="Genomic_DNA"/>
</dbReference>
<evidence type="ECO:0000259" key="1">
    <source>
        <dbReference type="Pfam" id="PF01755"/>
    </source>
</evidence>
<dbReference type="CDD" id="cd06532">
    <property type="entry name" value="Glyco_transf_25"/>
    <property type="match status" value="1"/>
</dbReference>
<feature type="domain" description="Glycosyl transferase family 25" evidence="1">
    <location>
        <begin position="6"/>
        <end position="211"/>
    </location>
</feature>
<dbReference type="Proteomes" id="UP000317935">
    <property type="component" value="Chromosome"/>
</dbReference>
<reference evidence="2 3" key="1">
    <citation type="submission" date="2019-06" db="EMBL/GenBank/DDBJ databases">
        <title>Complete genome sequence of Helicobacter suis SNTW101c.</title>
        <authorList>
            <person name="Rimbara E."/>
            <person name="Suzuki M."/>
            <person name="Matsui H."/>
            <person name="Nakamura M."/>
            <person name="Mori S."/>
            <person name="Shibayama K."/>
        </authorList>
    </citation>
    <scope>NUCLEOTIDE SEQUENCE [LARGE SCALE GENOMIC DNA]</scope>
    <source>
        <strain evidence="2 3">SNTW101c</strain>
    </source>
</reference>
<proteinExistence type="predicted"/>
<evidence type="ECO:0000313" key="3">
    <source>
        <dbReference type="Proteomes" id="UP000317935"/>
    </source>
</evidence>
<organism evidence="2 3">
    <name type="scientific">Helicobacter suis</name>
    <dbReference type="NCBI Taxonomy" id="104628"/>
    <lineage>
        <taxon>Bacteria</taxon>
        <taxon>Pseudomonadati</taxon>
        <taxon>Campylobacterota</taxon>
        <taxon>Epsilonproteobacteria</taxon>
        <taxon>Campylobacterales</taxon>
        <taxon>Helicobacteraceae</taxon>
        <taxon>Helicobacter</taxon>
    </lineage>
</organism>
<dbReference type="InterPro" id="IPR002654">
    <property type="entry name" value="Glyco_trans_25"/>
</dbReference>
<accession>A0A6J4CVN3</accession>
<dbReference type="Pfam" id="PF01755">
    <property type="entry name" value="Glyco_transf_25"/>
    <property type="match status" value="1"/>
</dbReference>
<dbReference type="AlphaFoldDB" id="A0A6J4CVN3"/>
<evidence type="ECO:0000313" key="2">
    <source>
        <dbReference type="EMBL" id="BCD69539.1"/>
    </source>
</evidence>